<reference evidence="2 3" key="1">
    <citation type="submission" date="2019-12" db="EMBL/GenBank/DDBJ databases">
        <title>Maritimibacter sp. nov. sp. isolated from sea sand.</title>
        <authorList>
            <person name="Kim J."/>
            <person name="Jeong S.E."/>
            <person name="Jung H.S."/>
            <person name="Jeon C.O."/>
        </authorList>
    </citation>
    <scope>NUCLEOTIDE SEQUENCE [LARGE SCALE GENOMIC DNA]</scope>
    <source>
        <strain evidence="2 3">DP07</strain>
    </source>
</reference>
<dbReference type="InterPro" id="IPR000157">
    <property type="entry name" value="TIR_dom"/>
</dbReference>
<dbReference type="SUPFAM" id="SSF52200">
    <property type="entry name" value="Toll/Interleukin receptor TIR domain"/>
    <property type="match status" value="1"/>
</dbReference>
<dbReference type="GO" id="GO:0007165">
    <property type="term" value="P:signal transduction"/>
    <property type="evidence" value="ECO:0007669"/>
    <property type="project" value="InterPro"/>
</dbReference>
<dbReference type="EMBL" id="WTUX01000019">
    <property type="protein sequence ID" value="MZR14333.1"/>
    <property type="molecule type" value="Genomic_DNA"/>
</dbReference>
<feature type="domain" description="TIR" evidence="1">
    <location>
        <begin position="1"/>
        <end position="143"/>
    </location>
</feature>
<evidence type="ECO:0000259" key="1">
    <source>
        <dbReference type="PROSITE" id="PS50104"/>
    </source>
</evidence>
<accession>A0A845M9C8</accession>
<dbReference type="RefSeq" id="WP_161352464.1">
    <property type="nucleotide sequence ID" value="NZ_WTUX01000019.1"/>
</dbReference>
<organism evidence="2 3">
    <name type="scientific">Maritimibacter harenae</name>
    <dbReference type="NCBI Taxonomy" id="2606218"/>
    <lineage>
        <taxon>Bacteria</taxon>
        <taxon>Pseudomonadati</taxon>
        <taxon>Pseudomonadota</taxon>
        <taxon>Alphaproteobacteria</taxon>
        <taxon>Rhodobacterales</taxon>
        <taxon>Roseobacteraceae</taxon>
        <taxon>Maritimibacter</taxon>
    </lineage>
</organism>
<keyword evidence="3" id="KW-1185">Reference proteome</keyword>
<comment type="caution">
    <text evidence="2">The sequence shown here is derived from an EMBL/GenBank/DDBJ whole genome shotgun (WGS) entry which is preliminary data.</text>
</comment>
<dbReference type="Pfam" id="PF13676">
    <property type="entry name" value="TIR_2"/>
    <property type="match status" value="1"/>
</dbReference>
<evidence type="ECO:0000313" key="3">
    <source>
        <dbReference type="Proteomes" id="UP000467322"/>
    </source>
</evidence>
<gene>
    <name evidence="2" type="ORF">GQE99_15040</name>
</gene>
<dbReference type="SMART" id="SM00255">
    <property type="entry name" value="TIR"/>
    <property type="match status" value="1"/>
</dbReference>
<dbReference type="Gene3D" id="3.40.50.10140">
    <property type="entry name" value="Toll/interleukin-1 receptor homology (TIR) domain"/>
    <property type="match status" value="1"/>
</dbReference>
<dbReference type="Proteomes" id="UP000467322">
    <property type="component" value="Unassembled WGS sequence"/>
</dbReference>
<sequence length="324" mass="36472">MGAHVFISYSHADEGLRDELEVHLAMLKRQGMVDVWHDRRLVVGDRLDWTISEKLDQADIILLLVSPDFIASDYCYQIEKSRAIERHREGSARLISVILRPCDWKHTELSEFLVTPTDAKPITRWPDRDEAFHDVTTSIRQAIDALGAAPFPEVSHGNIEAEIATEAMDEPEAPIFPRSSNLRLKKEFTEADRESFLFDGFEYMAKFFQGSLEELETRNEGITTRYRRVDSDCFTATIYINGAKAAGGTIRVGGMFGQGITWLENDTGEANTHNESLSVGSDDQKLFFKPMGMAIGPQQPSPHLTQEGAAEFYWALLIEGLQGN</sequence>
<dbReference type="PROSITE" id="PS50104">
    <property type="entry name" value="TIR"/>
    <property type="match status" value="1"/>
</dbReference>
<protein>
    <submittedName>
        <fullName evidence="2">TIR domain-containing protein</fullName>
    </submittedName>
</protein>
<dbReference type="AlphaFoldDB" id="A0A845M9C8"/>
<name>A0A845M9C8_9RHOB</name>
<evidence type="ECO:0000313" key="2">
    <source>
        <dbReference type="EMBL" id="MZR14333.1"/>
    </source>
</evidence>
<proteinExistence type="predicted"/>
<dbReference type="InterPro" id="IPR035897">
    <property type="entry name" value="Toll_tir_struct_dom_sf"/>
</dbReference>